<accession>A0A7N9DFU3</accession>
<dbReference type="PANTHER" id="PTHR46254:SF3">
    <property type="entry name" value="SECRETED PROTEIN"/>
    <property type="match status" value="1"/>
</dbReference>
<dbReference type="AlphaFoldDB" id="A0A7N9DFU3"/>
<proteinExistence type="predicted"/>
<dbReference type="GeneTree" id="ENSGT00940000161627"/>
<reference evidence="1" key="2">
    <citation type="submission" date="2025-08" db="UniProtKB">
        <authorList>
            <consortium name="Ensembl"/>
        </authorList>
    </citation>
    <scope>IDENTIFICATION</scope>
</reference>
<reference evidence="1 2" key="1">
    <citation type="submission" date="2013-03" db="EMBL/GenBank/DDBJ databases">
        <authorList>
            <person name="Warren W."/>
            <person name="Wilson R.K."/>
        </authorList>
    </citation>
    <scope>NUCLEOTIDE SEQUENCE</scope>
</reference>
<keyword evidence="2" id="KW-1185">Reference proteome</keyword>
<sequence>MESHSVAQVGVQWHDLCPLQPLPPRFKRFFCLSLLSSWDYRHAPPRLANFCIFVEMDFTMLARLVSNSRPQVIRQPPSPKLLRLWMRVTAPGHISVILKIFQSFPLLYLLWCPLLCDL</sequence>
<evidence type="ECO:0000313" key="1">
    <source>
        <dbReference type="Ensembl" id="ENSMFAP00000064091.1"/>
    </source>
</evidence>
<dbReference type="Ensembl" id="ENSMFAT00000076893.1">
    <property type="protein sequence ID" value="ENSMFAP00000064091.1"/>
    <property type="gene ID" value="ENSMFAG00000053167.1"/>
</dbReference>
<name>A0A7N9DFU3_MACFA</name>
<reference evidence="1" key="3">
    <citation type="submission" date="2025-09" db="UniProtKB">
        <authorList>
            <consortium name="Ensembl"/>
        </authorList>
    </citation>
    <scope>IDENTIFICATION</scope>
</reference>
<protein>
    <submittedName>
        <fullName evidence="1">Uncharacterized protein</fullName>
    </submittedName>
</protein>
<organism evidence="1 2">
    <name type="scientific">Macaca fascicularis</name>
    <name type="common">Crab-eating macaque</name>
    <name type="synonym">Cynomolgus monkey</name>
    <dbReference type="NCBI Taxonomy" id="9541"/>
    <lineage>
        <taxon>Eukaryota</taxon>
        <taxon>Metazoa</taxon>
        <taxon>Chordata</taxon>
        <taxon>Craniata</taxon>
        <taxon>Vertebrata</taxon>
        <taxon>Euteleostomi</taxon>
        <taxon>Mammalia</taxon>
        <taxon>Eutheria</taxon>
        <taxon>Euarchontoglires</taxon>
        <taxon>Primates</taxon>
        <taxon>Haplorrhini</taxon>
        <taxon>Catarrhini</taxon>
        <taxon>Cercopithecidae</taxon>
        <taxon>Cercopithecinae</taxon>
        <taxon>Macaca</taxon>
    </lineage>
</organism>
<dbReference type="Proteomes" id="UP000233100">
    <property type="component" value="Chromosome 9"/>
</dbReference>
<evidence type="ECO:0000313" key="2">
    <source>
        <dbReference type="Proteomes" id="UP000233100"/>
    </source>
</evidence>
<dbReference type="PANTHER" id="PTHR46254">
    <property type="entry name" value="PROTEIN GVQW1-RELATED"/>
    <property type="match status" value="1"/>
</dbReference>